<name>A0ABT9EHG9_9SPHN</name>
<dbReference type="Gene3D" id="3.40.50.1110">
    <property type="entry name" value="SGNH hydrolase"/>
    <property type="match status" value="1"/>
</dbReference>
<evidence type="ECO:0000313" key="1">
    <source>
        <dbReference type="EMBL" id="MDP1026409.1"/>
    </source>
</evidence>
<proteinExistence type="predicted"/>
<dbReference type="EMBL" id="JAUUDS010000001">
    <property type="protein sequence ID" value="MDP1026409.1"/>
    <property type="molecule type" value="Genomic_DNA"/>
</dbReference>
<dbReference type="Proteomes" id="UP001230685">
    <property type="component" value="Unassembled WGS sequence"/>
</dbReference>
<protein>
    <recommendedName>
        <fullName evidence="3">SGNH hydrolase-type esterase domain-containing protein</fullName>
    </recommendedName>
</protein>
<gene>
    <name evidence="1" type="ORF">Q5H91_04225</name>
</gene>
<evidence type="ECO:0000313" key="2">
    <source>
        <dbReference type="Proteomes" id="UP001230685"/>
    </source>
</evidence>
<accession>A0ABT9EHG9</accession>
<reference evidence="1 2" key="1">
    <citation type="submission" date="2023-07" db="EMBL/GenBank/DDBJ databases">
        <authorList>
            <person name="Kim M.K."/>
        </authorList>
    </citation>
    <scope>NUCLEOTIDE SEQUENCE [LARGE SCALE GENOMIC DNA]</scope>
    <source>
        <strain evidence="1 2">KR1UV-12</strain>
    </source>
</reference>
<dbReference type="RefSeq" id="WP_305171969.1">
    <property type="nucleotide sequence ID" value="NZ_JAUUDS010000001.1"/>
</dbReference>
<keyword evidence="2" id="KW-1185">Reference proteome</keyword>
<comment type="caution">
    <text evidence="1">The sequence shown here is derived from an EMBL/GenBank/DDBJ whole genome shotgun (WGS) entry which is preliminary data.</text>
</comment>
<organism evidence="1 2">
    <name type="scientific">Sphingomonas aurea</name>
    <dbReference type="NCBI Taxonomy" id="3063994"/>
    <lineage>
        <taxon>Bacteria</taxon>
        <taxon>Pseudomonadati</taxon>
        <taxon>Pseudomonadota</taxon>
        <taxon>Alphaproteobacteria</taxon>
        <taxon>Sphingomonadales</taxon>
        <taxon>Sphingomonadaceae</taxon>
        <taxon>Sphingomonas</taxon>
    </lineage>
</organism>
<sequence>MGKLLLDTTAGAGDTGKIGGDKINAMMGELYALTNRQRPGRLIIVGDSKASLMANFSNVRSGAAWGLARASVYCSFEDANAIGGSFTGTETNGLLNATRNAAIVATVTSRANAGENVIVIIKAGTNDNYAVGQTLANLMQATKNYITAGASHVIIMSVDPEGNLNAAQARSNSEINRGIRVFARSNPAFVSFCDTTFGLLEAGSETFLSKGTTGDTTTDTGAYGSVMHDSLHESGYGAYIMGLALEPIFKRLMPHRTRLIMPDGSGQSTESPRGDFVQNMIMFTRGGGTAATIESGSDTPSGSGAAAYPRIALFGTIPSQRLIKSGITFATSREPYPPFVTEFGREDILVTTITLSGTPTADGEWTFGGGTAGAFATGDAYNWEFEYYAEALSGTAGLSARATGANGAVGEHLLSAPAKAADYIPKMTGRFSYASPTPMVIASGGNNGGLTFGMRWRNGVPVSGKVYLLGAALIKNIALPAVA</sequence>
<evidence type="ECO:0008006" key="3">
    <source>
        <dbReference type="Google" id="ProtNLM"/>
    </source>
</evidence>
<dbReference type="InterPro" id="IPR036514">
    <property type="entry name" value="SGNH_hydro_sf"/>
</dbReference>
<dbReference type="SUPFAM" id="SSF52266">
    <property type="entry name" value="SGNH hydrolase"/>
    <property type="match status" value="1"/>
</dbReference>